<evidence type="ECO:0000313" key="2">
    <source>
        <dbReference type="Proteomes" id="UP001454036"/>
    </source>
</evidence>
<comment type="caution">
    <text evidence="1">The sequence shown here is derived from an EMBL/GenBank/DDBJ whole genome shotgun (WGS) entry which is preliminary data.</text>
</comment>
<gene>
    <name evidence="1" type="ORF">LIER_14613</name>
</gene>
<proteinExistence type="predicted"/>
<name>A0AAV3Q214_LITER</name>
<dbReference type="Proteomes" id="UP001454036">
    <property type="component" value="Unassembled WGS sequence"/>
</dbReference>
<sequence>MIVLILHFYAVCQPWKIWTTIEWSSRQIQASINKPTSNEVAGEWIENEMGSRGQTFMRDICVYAQSGCSHYIQPSFACYDPLQYVLMFLGGEPGWHGNIPTVGSVLVGEEPTEIGSVDPTNVTSFEDLLTVKKSGW</sequence>
<dbReference type="AlphaFoldDB" id="A0AAV3Q214"/>
<dbReference type="EMBL" id="BAABME010003080">
    <property type="protein sequence ID" value="GAA0157318.1"/>
    <property type="molecule type" value="Genomic_DNA"/>
</dbReference>
<accession>A0AAV3Q214</accession>
<keyword evidence="2" id="KW-1185">Reference proteome</keyword>
<protein>
    <submittedName>
        <fullName evidence="1">Uncharacterized protein</fullName>
    </submittedName>
</protein>
<evidence type="ECO:0000313" key="1">
    <source>
        <dbReference type="EMBL" id="GAA0157318.1"/>
    </source>
</evidence>
<reference evidence="1 2" key="1">
    <citation type="submission" date="2024-01" db="EMBL/GenBank/DDBJ databases">
        <title>The complete chloroplast genome sequence of Lithospermum erythrorhizon: insights into the phylogenetic relationship among Boraginaceae species and the maternal lineages of purple gromwells.</title>
        <authorList>
            <person name="Okada T."/>
            <person name="Watanabe K."/>
        </authorList>
    </citation>
    <scope>NUCLEOTIDE SEQUENCE [LARGE SCALE GENOMIC DNA]</scope>
</reference>
<organism evidence="1 2">
    <name type="scientific">Lithospermum erythrorhizon</name>
    <name type="common">Purple gromwell</name>
    <name type="synonym">Lithospermum officinale var. erythrorhizon</name>
    <dbReference type="NCBI Taxonomy" id="34254"/>
    <lineage>
        <taxon>Eukaryota</taxon>
        <taxon>Viridiplantae</taxon>
        <taxon>Streptophyta</taxon>
        <taxon>Embryophyta</taxon>
        <taxon>Tracheophyta</taxon>
        <taxon>Spermatophyta</taxon>
        <taxon>Magnoliopsida</taxon>
        <taxon>eudicotyledons</taxon>
        <taxon>Gunneridae</taxon>
        <taxon>Pentapetalae</taxon>
        <taxon>asterids</taxon>
        <taxon>lamiids</taxon>
        <taxon>Boraginales</taxon>
        <taxon>Boraginaceae</taxon>
        <taxon>Boraginoideae</taxon>
        <taxon>Lithospermeae</taxon>
        <taxon>Lithospermum</taxon>
    </lineage>
</organism>